<comment type="caution">
    <text evidence="1">The sequence shown here is derived from an EMBL/GenBank/DDBJ whole genome shotgun (WGS) entry which is preliminary data.</text>
</comment>
<sequence>MTDSNKGGHSKWFYIANPPLPLLRYSGHFAQKINEWEWATGKDEKKAWIEHMLPLLGELKNAGLTGVKVLRTLFERRVQPLAARVRPLFCYSGDDDPSRMRLEPLTPLEIWSRVWAVIKRAKDAEADFAELERHQAGDAPQPAARREGHDPVVVSLLYL</sequence>
<gene>
    <name evidence="1" type="ORF">BAE44_0001107</name>
</gene>
<evidence type="ECO:0000313" key="1">
    <source>
        <dbReference type="EMBL" id="OEL37874.1"/>
    </source>
</evidence>
<accession>A0A1E5WKL6</accession>
<name>A0A1E5WKL6_9POAL</name>
<organism evidence="1 2">
    <name type="scientific">Dichanthelium oligosanthes</name>
    <dbReference type="NCBI Taxonomy" id="888268"/>
    <lineage>
        <taxon>Eukaryota</taxon>
        <taxon>Viridiplantae</taxon>
        <taxon>Streptophyta</taxon>
        <taxon>Embryophyta</taxon>
        <taxon>Tracheophyta</taxon>
        <taxon>Spermatophyta</taxon>
        <taxon>Magnoliopsida</taxon>
        <taxon>Liliopsida</taxon>
        <taxon>Poales</taxon>
        <taxon>Poaceae</taxon>
        <taxon>PACMAD clade</taxon>
        <taxon>Panicoideae</taxon>
        <taxon>Panicodae</taxon>
        <taxon>Paniceae</taxon>
        <taxon>Dichantheliinae</taxon>
        <taxon>Dichanthelium</taxon>
    </lineage>
</organism>
<dbReference type="Proteomes" id="UP000095767">
    <property type="component" value="Unassembled WGS sequence"/>
</dbReference>
<keyword evidence="2" id="KW-1185">Reference proteome</keyword>
<dbReference type="AlphaFoldDB" id="A0A1E5WKL6"/>
<dbReference type="PANTHER" id="PTHR33026:SF7">
    <property type="entry name" value="OS03G0100275 PROTEIN"/>
    <property type="match status" value="1"/>
</dbReference>
<evidence type="ECO:0000313" key="2">
    <source>
        <dbReference type="Proteomes" id="UP000095767"/>
    </source>
</evidence>
<dbReference type="PANTHER" id="PTHR33026">
    <property type="entry name" value="OS06G0360600 PROTEIN"/>
    <property type="match status" value="1"/>
</dbReference>
<proteinExistence type="predicted"/>
<protein>
    <submittedName>
        <fullName evidence="1">Uncharacterized protein</fullName>
    </submittedName>
</protein>
<reference evidence="1 2" key="1">
    <citation type="submission" date="2016-09" db="EMBL/GenBank/DDBJ databases">
        <title>The draft genome of Dichanthelium oligosanthes: A C3 panicoid grass species.</title>
        <authorList>
            <person name="Studer A.J."/>
            <person name="Schnable J.C."/>
            <person name="Brutnell T.P."/>
        </authorList>
    </citation>
    <scope>NUCLEOTIDE SEQUENCE [LARGE SCALE GENOMIC DNA]</scope>
    <source>
        <strain evidence="2">cv. Kellogg 1175</strain>
        <tissue evidence="1">Leaf</tissue>
    </source>
</reference>
<dbReference type="EMBL" id="LWDX02003862">
    <property type="protein sequence ID" value="OEL37874.1"/>
    <property type="molecule type" value="Genomic_DNA"/>
</dbReference>